<name>A0ABQ0SC37_NOVHA</name>
<keyword evidence="3" id="KW-0378">Hydrolase</keyword>
<keyword evidence="4" id="KW-0133">Cell shape</keyword>
<dbReference type="EMBL" id="BJNN01000042">
    <property type="protein sequence ID" value="GEC62751.1"/>
    <property type="molecule type" value="Genomic_DNA"/>
</dbReference>
<dbReference type="Gene3D" id="3.40.710.10">
    <property type="entry name" value="DD-peptidase/beta-lactamase superfamily"/>
    <property type="match status" value="1"/>
</dbReference>
<evidence type="ECO:0000256" key="7">
    <source>
        <dbReference type="RuleBase" id="RU004016"/>
    </source>
</evidence>
<evidence type="ECO:0000256" key="3">
    <source>
        <dbReference type="ARBA" id="ARBA00022801"/>
    </source>
</evidence>
<dbReference type="PRINTS" id="PR00725">
    <property type="entry name" value="DADACBPTASE1"/>
</dbReference>
<evidence type="ECO:0000256" key="5">
    <source>
        <dbReference type="ARBA" id="ARBA00022984"/>
    </source>
</evidence>
<protein>
    <recommendedName>
        <fullName evidence="8">Peptidase S11 D-alanyl-D-alanine carboxypeptidase A N-terminal domain-containing protein</fullName>
    </recommendedName>
</protein>
<dbReference type="InterPro" id="IPR012338">
    <property type="entry name" value="Beta-lactam/transpept-like"/>
</dbReference>
<evidence type="ECO:0000256" key="2">
    <source>
        <dbReference type="ARBA" id="ARBA00022729"/>
    </source>
</evidence>
<reference evidence="9 10" key="1">
    <citation type="submission" date="2019-06" db="EMBL/GenBank/DDBJ databases">
        <title>Whole genome shotgun sequence of Komagataeibacter hansenii NBRC 14820.</title>
        <authorList>
            <person name="Hosoyama A."/>
            <person name="Uohara A."/>
            <person name="Ohji S."/>
            <person name="Ichikawa N."/>
        </authorList>
    </citation>
    <scope>NUCLEOTIDE SEQUENCE [LARGE SCALE GENOMIC DNA]</scope>
    <source>
        <strain evidence="9 10">NBRC 14820</strain>
    </source>
</reference>
<keyword evidence="10" id="KW-1185">Reference proteome</keyword>
<accession>A0ABQ0SC37</accession>
<dbReference type="PANTHER" id="PTHR21581">
    <property type="entry name" value="D-ALANYL-D-ALANINE CARBOXYPEPTIDASE"/>
    <property type="match status" value="1"/>
</dbReference>
<dbReference type="Pfam" id="PF00768">
    <property type="entry name" value="Peptidase_S11"/>
    <property type="match status" value="1"/>
</dbReference>
<evidence type="ECO:0000313" key="9">
    <source>
        <dbReference type="EMBL" id="GEC62751.1"/>
    </source>
</evidence>
<feature type="domain" description="Peptidase S11 D-alanyl-D-alanine carboxypeptidase A N-terminal" evidence="8">
    <location>
        <begin position="62"/>
        <end position="280"/>
    </location>
</feature>
<sequence length="402" mass="42892">MSSPGSALDDDRRMSPFPRRMTRLFTARGTRVKVSLLVAGGLVAGLFGGAGQARAQYVGQISSIVMDARTGTVLSQSNADLRRFPASLTKLMTLYLTFKALRAGRITLDQVVPVSAHAASMEPSKLGLRPGSYLTVEEAILALVTKSANDAACALGEFLGAGSESTFAQIMTQQAARLSMNDTSFRNASGLPNEEQMTSARDLATLARHIALDFGEYYHYFAVPAFYFRGRYVPNHDPMLKSYPGADGLKTGYTAVAGHNLVTSAVRDNVRLIGVVLGAPSNETRNAVMADLLDDSFRAEGIAPVQRPLVLARNTVAARRRAAFGHGGVVLASSRYRADGPEQVADASIPLSYARLRRGAHPAAVHVVSHTSHAHPAARAHVHLVGMGQAHHVATAHAKTRS</sequence>
<evidence type="ECO:0000256" key="6">
    <source>
        <dbReference type="ARBA" id="ARBA00023316"/>
    </source>
</evidence>
<keyword evidence="2" id="KW-0732">Signal</keyword>
<keyword evidence="5" id="KW-0573">Peptidoglycan synthesis</keyword>
<evidence type="ECO:0000313" key="10">
    <source>
        <dbReference type="Proteomes" id="UP000319478"/>
    </source>
</evidence>
<dbReference type="Proteomes" id="UP000319478">
    <property type="component" value="Unassembled WGS sequence"/>
</dbReference>
<dbReference type="SUPFAM" id="SSF56601">
    <property type="entry name" value="beta-lactamase/transpeptidase-like"/>
    <property type="match status" value="1"/>
</dbReference>
<dbReference type="PANTHER" id="PTHR21581:SF6">
    <property type="entry name" value="TRAFFICKING PROTEIN PARTICLE COMPLEX SUBUNIT 12"/>
    <property type="match status" value="1"/>
</dbReference>
<evidence type="ECO:0000259" key="8">
    <source>
        <dbReference type="Pfam" id="PF00768"/>
    </source>
</evidence>
<keyword evidence="6" id="KW-0961">Cell wall biogenesis/degradation</keyword>
<comment type="similarity">
    <text evidence="1 7">Belongs to the peptidase S11 family.</text>
</comment>
<evidence type="ECO:0000256" key="4">
    <source>
        <dbReference type="ARBA" id="ARBA00022960"/>
    </source>
</evidence>
<dbReference type="InterPro" id="IPR001967">
    <property type="entry name" value="Peptidase_S11_N"/>
</dbReference>
<gene>
    <name evidence="9" type="ORF">GHA01_06000</name>
</gene>
<organism evidence="9 10">
    <name type="scientific">Novacetimonas hansenii</name>
    <name type="common">Komagataeibacter hansenii</name>
    <dbReference type="NCBI Taxonomy" id="436"/>
    <lineage>
        <taxon>Bacteria</taxon>
        <taxon>Pseudomonadati</taxon>
        <taxon>Pseudomonadota</taxon>
        <taxon>Alphaproteobacteria</taxon>
        <taxon>Acetobacterales</taxon>
        <taxon>Acetobacteraceae</taxon>
        <taxon>Novacetimonas</taxon>
    </lineage>
</organism>
<comment type="caution">
    <text evidence="9">The sequence shown here is derived from an EMBL/GenBank/DDBJ whole genome shotgun (WGS) entry which is preliminary data.</text>
</comment>
<proteinExistence type="inferred from homology"/>
<evidence type="ECO:0000256" key="1">
    <source>
        <dbReference type="ARBA" id="ARBA00007164"/>
    </source>
</evidence>
<dbReference type="InterPro" id="IPR018044">
    <property type="entry name" value="Peptidase_S11"/>
</dbReference>